<feature type="compositionally biased region" description="Basic and acidic residues" evidence="21">
    <location>
        <begin position="1460"/>
        <end position="1472"/>
    </location>
</feature>
<dbReference type="InterPro" id="IPR043128">
    <property type="entry name" value="Rev_trsase/Diguanyl_cyclase"/>
</dbReference>
<evidence type="ECO:0000256" key="15">
    <source>
        <dbReference type="ARBA" id="ARBA00022932"/>
    </source>
</evidence>
<feature type="domain" description="Integrase catalytic" evidence="25">
    <location>
        <begin position="2256"/>
        <end position="2415"/>
    </location>
</feature>
<dbReference type="FunFam" id="3.10.20.370:FF:000003">
    <property type="entry name" value="Transposon Tf2-6 polyprotein"/>
    <property type="match status" value="2"/>
</dbReference>
<feature type="domain" description="Chromo" evidence="22">
    <location>
        <begin position="1417"/>
        <end position="1475"/>
    </location>
</feature>
<evidence type="ECO:0000256" key="2">
    <source>
        <dbReference type="ARBA" id="ARBA00010879"/>
    </source>
</evidence>
<evidence type="ECO:0000256" key="13">
    <source>
        <dbReference type="ARBA" id="ARBA00022908"/>
    </source>
</evidence>
<evidence type="ECO:0000259" key="25">
    <source>
        <dbReference type="PROSITE" id="PS50994"/>
    </source>
</evidence>
<dbReference type="SUPFAM" id="SSF56672">
    <property type="entry name" value="DNA/RNA polymerases"/>
    <property type="match status" value="2"/>
</dbReference>
<feature type="domain" description="Integrase catalytic" evidence="25">
    <location>
        <begin position="1115"/>
        <end position="1274"/>
    </location>
</feature>
<protein>
    <recommendedName>
        <fullName evidence="19">Gypsy retrotransposon integrase-like protein 1</fullName>
        <ecNumber evidence="3">3.1.26.4</ecNumber>
    </recommendedName>
</protein>
<keyword evidence="7" id="KW-0540">Nuclease</keyword>
<dbReference type="GO" id="GO:0003964">
    <property type="term" value="F:RNA-directed DNA polymerase activity"/>
    <property type="evidence" value="ECO:0007669"/>
    <property type="project" value="UniProtKB-KW"/>
</dbReference>
<dbReference type="PROSITE" id="PS50994">
    <property type="entry name" value="INTEGRASE"/>
    <property type="match status" value="2"/>
</dbReference>
<dbReference type="GO" id="GO:0004523">
    <property type="term" value="F:RNA-DNA hybrid ribonuclease activity"/>
    <property type="evidence" value="ECO:0007669"/>
    <property type="project" value="UniProtKB-EC"/>
</dbReference>
<feature type="region of interest" description="Disordered" evidence="21">
    <location>
        <begin position="2601"/>
        <end position="2651"/>
    </location>
</feature>
<dbReference type="GO" id="GO:0004190">
    <property type="term" value="F:aspartic-type endopeptidase activity"/>
    <property type="evidence" value="ECO:0007669"/>
    <property type="project" value="UniProtKB-KW"/>
</dbReference>
<dbReference type="Gene3D" id="3.10.10.10">
    <property type="entry name" value="HIV Type 1 Reverse Transcriptase, subunit A, domain 1"/>
    <property type="match status" value="2"/>
</dbReference>
<keyword evidence="9" id="KW-0064">Aspartyl protease</keyword>
<dbReference type="GO" id="GO:0006310">
    <property type="term" value="P:DNA recombination"/>
    <property type="evidence" value="ECO:0007669"/>
    <property type="project" value="UniProtKB-KW"/>
</dbReference>
<dbReference type="InterPro" id="IPR041577">
    <property type="entry name" value="RT_RNaseH_2"/>
</dbReference>
<keyword evidence="20" id="KW-0863">Zinc-finger</keyword>
<evidence type="ECO:0000256" key="5">
    <source>
        <dbReference type="ARBA" id="ARBA00022679"/>
    </source>
</evidence>
<dbReference type="GO" id="GO:0008270">
    <property type="term" value="F:zinc ion binding"/>
    <property type="evidence" value="ECO:0007669"/>
    <property type="project" value="UniProtKB-KW"/>
</dbReference>
<evidence type="ECO:0000256" key="9">
    <source>
        <dbReference type="ARBA" id="ARBA00022750"/>
    </source>
</evidence>
<keyword evidence="18" id="KW-0511">Multifunctional enzyme</keyword>
<dbReference type="InterPro" id="IPR001584">
    <property type="entry name" value="Integrase_cat-core"/>
</dbReference>
<dbReference type="Pfam" id="PF17919">
    <property type="entry name" value="RT_RNaseH_2"/>
    <property type="match status" value="2"/>
</dbReference>
<dbReference type="InterPro" id="IPR016197">
    <property type="entry name" value="Chromo-like_dom_sf"/>
</dbReference>
<evidence type="ECO:0000256" key="7">
    <source>
        <dbReference type="ARBA" id="ARBA00022722"/>
    </source>
</evidence>
<dbReference type="EC" id="3.1.26.4" evidence="3"/>
<keyword evidence="10" id="KW-0255">Endonuclease</keyword>
<dbReference type="Gene3D" id="2.40.70.10">
    <property type="entry name" value="Acid Proteases"/>
    <property type="match status" value="2"/>
</dbReference>
<dbReference type="Pfam" id="PF24626">
    <property type="entry name" value="SH3_Tf2-1"/>
    <property type="match status" value="2"/>
</dbReference>
<dbReference type="GO" id="GO:0003677">
    <property type="term" value="F:DNA binding"/>
    <property type="evidence" value="ECO:0007669"/>
    <property type="project" value="UniProtKB-KW"/>
</dbReference>
<evidence type="ECO:0000256" key="19">
    <source>
        <dbReference type="ARBA" id="ARBA00039658"/>
    </source>
</evidence>
<keyword evidence="15" id="KW-0239">DNA-directed DNA polymerase</keyword>
<dbReference type="CDD" id="cd00303">
    <property type="entry name" value="retropepsin_like"/>
    <property type="match status" value="2"/>
</dbReference>
<dbReference type="InterPro" id="IPR000477">
    <property type="entry name" value="RT_dom"/>
</dbReference>
<evidence type="ECO:0000256" key="14">
    <source>
        <dbReference type="ARBA" id="ARBA00022918"/>
    </source>
</evidence>
<keyword evidence="17" id="KW-0233">DNA recombination</keyword>
<accession>A0A8C1X787</accession>
<dbReference type="CDD" id="cd01647">
    <property type="entry name" value="RT_LTR"/>
    <property type="match status" value="2"/>
</dbReference>
<feature type="compositionally biased region" description="Basic residues" evidence="21">
    <location>
        <begin position="1473"/>
        <end position="1483"/>
    </location>
</feature>
<dbReference type="SUPFAM" id="SSF54160">
    <property type="entry name" value="Chromo domain-like"/>
    <property type="match status" value="2"/>
</dbReference>
<dbReference type="Ensembl" id="ENSCCRT00015079408.1">
    <property type="protein sequence ID" value="ENSCCRP00015076913.1"/>
    <property type="gene ID" value="ENSCCRG00015031126.1"/>
</dbReference>
<evidence type="ECO:0000256" key="10">
    <source>
        <dbReference type="ARBA" id="ARBA00022759"/>
    </source>
</evidence>
<dbReference type="Pfam" id="PF17921">
    <property type="entry name" value="Integrase_H2C2"/>
    <property type="match status" value="2"/>
</dbReference>
<reference evidence="26" key="1">
    <citation type="submission" date="2025-08" db="UniProtKB">
        <authorList>
            <consortium name="Ensembl"/>
        </authorList>
    </citation>
    <scope>IDENTIFICATION</scope>
</reference>
<evidence type="ECO:0000256" key="6">
    <source>
        <dbReference type="ARBA" id="ARBA00022695"/>
    </source>
</evidence>
<dbReference type="Pfam" id="PF13650">
    <property type="entry name" value="Asp_protease_2"/>
    <property type="match status" value="2"/>
</dbReference>
<dbReference type="InterPro" id="IPR043502">
    <property type="entry name" value="DNA/RNA_pol_sf"/>
</dbReference>
<comment type="subcellular location">
    <subcellularLocation>
        <location evidence="1">Nucleus</location>
    </subcellularLocation>
</comment>
<dbReference type="InterPro" id="IPR056924">
    <property type="entry name" value="SH3_Tf2-1"/>
</dbReference>
<name>A0A8C1X787_CYPCA</name>
<keyword evidence="13" id="KW-0229">DNA integration</keyword>
<dbReference type="PROSITE" id="PS50878">
    <property type="entry name" value="RT_POL"/>
    <property type="match status" value="2"/>
</dbReference>
<evidence type="ECO:0000259" key="22">
    <source>
        <dbReference type="PROSITE" id="PS50013"/>
    </source>
</evidence>
<keyword evidence="5" id="KW-0808">Transferase</keyword>
<dbReference type="Pfam" id="PF00078">
    <property type="entry name" value="RVT_1"/>
    <property type="match status" value="2"/>
</dbReference>
<feature type="region of interest" description="Disordered" evidence="21">
    <location>
        <begin position="1460"/>
        <end position="1508"/>
    </location>
</feature>
<sequence>MSPLLFIVMTIAFAFLTHVFGLLFWICLPLDCFACILTKACDLTTSCDYHLDFFSRPFNKDPLMESTRPKSSLQNTSPGADPADVSQLLSTIEYQKDLLNGFQHQLLTLQASNEHLTRYIQSLPAPRPDPVRFALPDKFDGSPDNCTGFLRQCSIYFSNQPETYRQDHTKCSFIMTLLTGKALEWATAVWDHDTHVQQSYNYFTQLIRDVFQYPAGGMDAATQLTQLRQGNRPASDYAIQFRTLAAQSGFNDVALKHLFRSSLSAKLQAELLCKDDSLDFSQFVTLAIKIDNLLRTQPNLKFNIASYVPTTAQIPSQSSPMEPMHIGRTQLPADERRRRLLNQLCFYCGGSGHRCSNCPVKPAINPSSSYQVSHMFNTLQISLGLSLPIILSVANQDHHFSALIDSGAAANVIHQDLVKQLNIPTIKCEPPIAVTAVDNGPIGKGYITHQTLPIKLRVGLLHTEEITLYVISSPRNKVILGYPWLSTHDPQFSWKEKELVSWSPHCLAHCLELPTKLTVCTTHLAKNPFSLPTNIPKEYADLAEVFSKDKATKLPPHRPWDCAIDLLPNTSPPKSRIYPLSIPETKAMEEYIEEALSYGFIRPSTSPAASGFFFVDKKDGGLRPCIDYRALNAITVKNHHPLPLIPSSLEQLREARYFTKLDLRSAYNLIRIREGDEWKTAFLTSRGHYEYLVMPYGLANAPSVFQSFVNEVFKDLLYQYVIVYIDDILVYSCSMEEHISHVRTVLSRLLQNDLFVKAEKCEFHVTSTKFLGYNISHAGVKMDDTKVKAVLDWPKPNNVKELQRFLGFSNFYRRFIRDFSTIATPVTSLLKGKPKKLVWTEAATSAFNRLKSSFTTAPILKHPDPTLPFIVEVDASDCGIGAILSQRHGTPGKLHPCAFYSRKLTLAESNYDIGNKELLSIKSALEEWRHWLEGALHPFQVITDHKNLQYIKDAKRLNPRQARWALFFTRFNFAVTYRPGSKNSKADALSRIHDSADSQMSPETILPPSIIMAPIHWDIMEEIQREQHEEPSPPECPVGKIFVPSSLRNRIIQWVHTSLASGHPGINRTTALVRNTFWWHTLSADVSSYVNACPICAQSRTPRQLPAGLLEPLPIPQRPWSHLSIDFVTDLPNSQGYTTIMVSIDRFSKSCRLIPLKGIPTAMETAQVLFNQVFRIYGLPDDIVTDRGPQFTSRVWKAFCRSLNINVSLTSGYHPQANGQVERLNQEIGRYLRSYCSQEQEKWSIFLPWAEYAQNSLTHSSTGLTPFQCVLGYQPPLFPWSGEPSEVPAVDDWIRRSEQVWDNAHVRLQRAIRSQKIQADRRRRPHPEFQPGQMVWLSTRDLRLKLPCKKLSPRYVGPFKIMHQVNPVTYRLELPANYRISPSFHVSLLKPAHVSSSPDATDEEPPPPLEIEGAPAYLVREILDSRRRRGQMEYLVDWEGYGVEERSWVATKDILDSSLIRDFHQAHPDRPAPRPRGRPRKKTPGGVPRGRESVTFDRAPVHQREPSLSNCPVKPAINPSSSYQVSHMFNTLQISLCLSLPIILSVANQDHHFSALIDSGAAANVIHQDLVKQLNIPTIKCAPPIAVTAVDNGPIGKGYITHQTLPIKLRVGLLHTEEITLYVISSPRNKVILGYPWLSTHDPQFSWKEKELVSWSPHCLAHCLELPTKLTVCTTHLAKNPFSLPTNIPKEYADLAEVFSKDNAIDLLPNTSPPKSRIYPLSIPETKAMEEYIEEALSYGFIRPSTSPAASGFFFVDKKDGGLRPCIDYRALNAITVKNHHPLPLIPSSLEQLREARYFTKLDLRSAYNLIRIREGDEWKTAFLTSRGHYEYLVMPYGLANAPSVFQSFVNEVFKDLLYQYVIVYIDDILVYSCSMEEHISHVRTVLSRLLQNDLFVKAEKCEFHVTSTKFLGYNISHAGVKMDDTKVKAVLDWPKPNNVKELQRFLGFSNFYRRFIRDFSTIATPVTSLLKGKPKKLVWTEAATSAFNRLKSSFTTAPILKHPDPTLPFIVEVDASDCGIGAILSQRHGTPGKLHPCAFYSRKLTLAESNYDIGNKELLSIKSALEEWRHWLEGALHPFQVITDHKNLQYIKDAKRLNPRQARWALFFTRFNFAVTYRPGSKNSKADALSRIHDSADSQMSPETILPPSIIMAPIHWDIMEEIQREQHEEPSPPECPVGKIFVPSSLRNRIIQWVHTSLASGHPGINRTTALVRNTFWWHTLSADVSSYVNACPICAQSRTPRQLPAGLLEPLPIPQRPWSHLSIDFVTDLPNSQGYTTIMVSIDRFSKSCRLIPLKGIPTAMETAQVLFNQVFRIYGLPDDIVTDRGPQFTSRVWKAFCRSLNINVSLTSGYHPQANGQVERLNQEIGRYLRSYCSQEQEKWSIFLPWAEYAQNSLTHSSTGLTPFQCVLGYQPPLFPWSGEPSEVPAVDDWIRRSEQVWDNAHVRLQRAIRSQKIQADRRRRPHPEFQPGQMVWLSTRDLRLKLPCKKLSPRYVGPFKIMHQVNPVTYRLELPANYRISPSFHVSLLKPAHVSSSPDATDEEPPPPLEIEGAPAYLVREILDSRRRRGQMEYLVDWEGYGVEERSWVATKDILDSSLIRDFHQAHPDRPAPRPRGRPRKKTPGGVPRGRESVTFDRAPVHQREPSPEF</sequence>
<dbReference type="SUPFAM" id="SSF50630">
    <property type="entry name" value="Acid proteases"/>
    <property type="match status" value="2"/>
</dbReference>
<dbReference type="SUPFAM" id="SSF53098">
    <property type="entry name" value="Ribonuclease H-like"/>
    <property type="match status" value="2"/>
</dbReference>
<dbReference type="FunFam" id="1.10.340.70:FF:000001">
    <property type="entry name" value="Retrovirus-related Pol polyprotein from transposon gypsy-like Protein"/>
    <property type="match status" value="2"/>
</dbReference>
<feature type="compositionally biased region" description="Basic and acidic residues" evidence="21">
    <location>
        <begin position="2601"/>
        <end position="2613"/>
    </location>
</feature>
<dbReference type="InterPro" id="IPR001878">
    <property type="entry name" value="Znf_CCHC"/>
</dbReference>
<comment type="similarity">
    <text evidence="2">Belongs to the beta type-B retroviral polymerase family. HERV class-II K(HML-2) pol subfamily.</text>
</comment>
<evidence type="ECO:0000256" key="1">
    <source>
        <dbReference type="ARBA" id="ARBA00004123"/>
    </source>
</evidence>
<feature type="compositionally biased region" description="Basic residues" evidence="21">
    <location>
        <begin position="2614"/>
        <end position="2624"/>
    </location>
</feature>
<dbReference type="InterPro" id="IPR036397">
    <property type="entry name" value="RNaseH_sf"/>
</dbReference>
<dbReference type="Gene3D" id="1.10.340.70">
    <property type="match status" value="2"/>
</dbReference>
<dbReference type="Gene3D" id="2.40.50.40">
    <property type="match status" value="2"/>
</dbReference>
<dbReference type="Gene3D" id="3.30.70.270">
    <property type="match status" value="4"/>
</dbReference>
<feature type="domain" description="Chromo" evidence="22">
    <location>
        <begin position="2558"/>
        <end position="2616"/>
    </location>
</feature>
<dbReference type="CDD" id="cd09274">
    <property type="entry name" value="RNase_HI_RT_Ty3"/>
    <property type="match status" value="2"/>
</dbReference>
<dbReference type="InterPro" id="IPR021109">
    <property type="entry name" value="Peptidase_aspartic_dom_sf"/>
</dbReference>
<feature type="compositionally biased region" description="Basic and acidic residues" evidence="21">
    <location>
        <begin position="1489"/>
        <end position="1505"/>
    </location>
</feature>
<dbReference type="FunFam" id="3.30.70.270:FF:000020">
    <property type="entry name" value="Transposon Tf2-6 polyprotein-like Protein"/>
    <property type="match status" value="2"/>
</dbReference>
<evidence type="ECO:0000256" key="18">
    <source>
        <dbReference type="ARBA" id="ARBA00023268"/>
    </source>
</evidence>
<feature type="domain" description="Reverse transcriptase" evidence="24">
    <location>
        <begin position="1737"/>
        <end position="1916"/>
    </location>
</feature>
<dbReference type="Pfam" id="PF16297">
    <property type="entry name" value="DUF4939"/>
    <property type="match status" value="1"/>
</dbReference>
<dbReference type="GO" id="GO:0015074">
    <property type="term" value="P:DNA integration"/>
    <property type="evidence" value="ECO:0007669"/>
    <property type="project" value="UniProtKB-KW"/>
</dbReference>
<dbReference type="GO" id="GO:0006508">
    <property type="term" value="P:proteolysis"/>
    <property type="evidence" value="ECO:0007669"/>
    <property type="project" value="UniProtKB-KW"/>
</dbReference>
<evidence type="ECO:0000256" key="16">
    <source>
        <dbReference type="ARBA" id="ARBA00023125"/>
    </source>
</evidence>
<keyword evidence="11" id="KW-0378">Hydrolase</keyword>
<evidence type="ECO:0000256" key="20">
    <source>
        <dbReference type="PROSITE-ProRule" id="PRU00047"/>
    </source>
</evidence>
<dbReference type="Proteomes" id="UP000694700">
    <property type="component" value="Unplaced"/>
</dbReference>
<evidence type="ECO:0000256" key="12">
    <source>
        <dbReference type="ARBA" id="ARBA00022842"/>
    </source>
</evidence>
<dbReference type="InterPro" id="IPR032549">
    <property type="entry name" value="DUF4939"/>
</dbReference>
<dbReference type="FunFam" id="3.30.420.10:FF:000032">
    <property type="entry name" value="Retrovirus-related Pol polyprotein from transposon 297-like Protein"/>
    <property type="match status" value="2"/>
</dbReference>
<dbReference type="PANTHER" id="PTHR37984:SF5">
    <property type="entry name" value="PROTEIN NYNRIN-LIKE"/>
    <property type="match status" value="1"/>
</dbReference>
<feature type="compositionally biased region" description="Basic and acidic residues" evidence="21">
    <location>
        <begin position="2630"/>
        <end position="2651"/>
    </location>
</feature>
<dbReference type="PROSITE" id="PS50013">
    <property type="entry name" value="CHROMO_2"/>
    <property type="match status" value="2"/>
</dbReference>
<dbReference type="InterPro" id="IPR012337">
    <property type="entry name" value="RNaseH-like_sf"/>
</dbReference>
<evidence type="ECO:0000313" key="27">
    <source>
        <dbReference type="Proteomes" id="UP000694700"/>
    </source>
</evidence>
<dbReference type="InterPro" id="IPR000953">
    <property type="entry name" value="Chromo/chromo_shadow_dom"/>
</dbReference>
<evidence type="ECO:0000256" key="3">
    <source>
        <dbReference type="ARBA" id="ARBA00012180"/>
    </source>
</evidence>
<evidence type="ECO:0000256" key="21">
    <source>
        <dbReference type="SAM" id="MobiDB-lite"/>
    </source>
</evidence>
<keyword evidence="4" id="KW-0645">Protease</keyword>
<feature type="domain" description="CCHC-type" evidence="23">
    <location>
        <begin position="345"/>
        <end position="359"/>
    </location>
</feature>
<dbReference type="PROSITE" id="PS50158">
    <property type="entry name" value="ZF_CCHC"/>
    <property type="match status" value="1"/>
</dbReference>
<keyword evidence="20" id="KW-0862">Zinc</keyword>
<evidence type="ECO:0000313" key="26">
    <source>
        <dbReference type="Ensembl" id="ENSCCRP00015076913.1"/>
    </source>
</evidence>
<keyword evidence="14" id="KW-0695">RNA-directed DNA polymerase</keyword>
<evidence type="ECO:0000256" key="4">
    <source>
        <dbReference type="ARBA" id="ARBA00022670"/>
    </source>
</evidence>
<proteinExistence type="inferred from homology"/>
<dbReference type="PANTHER" id="PTHR37984">
    <property type="entry name" value="PROTEIN CBG26694"/>
    <property type="match status" value="1"/>
</dbReference>
<keyword evidence="16" id="KW-0238">DNA-binding</keyword>
<keyword evidence="6" id="KW-0548">Nucleotidyltransferase</keyword>
<dbReference type="GO" id="GO:0005634">
    <property type="term" value="C:nucleus"/>
    <property type="evidence" value="ECO:0007669"/>
    <property type="project" value="UniProtKB-SubCell"/>
</dbReference>
<evidence type="ECO:0000256" key="11">
    <source>
        <dbReference type="ARBA" id="ARBA00022801"/>
    </source>
</evidence>
<evidence type="ECO:0000256" key="17">
    <source>
        <dbReference type="ARBA" id="ARBA00023172"/>
    </source>
</evidence>
<keyword evidence="8" id="KW-0479">Metal-binding</keyword>
<dbReference type="InterPro" id="IPR023780">
    <property type="entry name" value="Chromo_domain"/>
</dbReference>
<dbReference type="Pfam" id="PF00665">
    <property type="entry name" value="rve"/>
    <property type="match status" value="2"/>
</dbReference>
<feature type="domain" description="Reverse transcriptase" evidence="24">
    <location>
        <begin position="596"/>
        <end position="775"/>
    </location>
</feature>
<keyword evidence="12" id="KW-0460">Magnesium</keyword>
<evidence type="ECO:0000256" key="8">
    <source>
        <dbReference type="ARBA" id="ARBA00022723"/>
    </source>
</evidence>
<dbReference type="Gene3D" id="3.10.20.370">
    <property type="match status" value="2"/>
</dbReference>
<dbReference type="GO" id="GO:0003887">
    <property type="term" value="F:DNA-directed DNA polymerase activity"/>
    <property type="evidence" value="ECO:0007669"/>
    <property type="project" value="UniProtKB-KW"/>
</dbReference>
<dbReference type="Pfam" id="PF00385">
    <property type="entry name" value="Chromo"/>
    <property type="match status" value="2"/>
</dbReference>
<organism evidence="26 27">
    <name type="scientific">Cyprinus carpio</name>
    <name type="common">Common carp</name>
    <dbReference type="NCBI Taxonomy" id="7962"/>
    <lineage>
        <taxon>Eukaryota</taxon>
        <taxon>Metazoa</taxon>
        <taxon>Chordata</taxon>
        <taxon>Craniata</taxon>
        <taxon>Vertebrata</taxon>
        <taxon>Euteleostomi</taxon>
        <taxon>Actinopterygii</taxon>
        <taxon>Neopterygii</taxon>
        <taxon>Teleostei</taxon>
        <taxon>Ostariophysi</taxon>
        <taxon>Cypriniformes</taxon>
        <taxon>Cyprinidae</taxon>
        <taxon>Cyprininae</taxon>
        <taxon>Cyprinus</taxon>
    </lineage>
</organism>
<evidence type="ECO:0000259" key="23">
    <source>
        <dbReference type="PROSITE" id="PS50158"/>
    </source>
</evidence>
<dbReference type="SMART" id="SM00298">
    <property type="entry name" value="CHROMO"/>
    <property type="match status" value="2"/>
</dbReference>
<dbReference type="Gene3D" id="3.30.420.10">
    <property type="entry name" value="Ribonuclease H-like superfamily/Ribonuclease H"/>
    <property type="match status" value="2"/>
</dbReference>
<dbReference type="InterPro" id="IPR041588">
    <property type="entry name" value="Integrase_H2C2"/>
</dbReference>
<dbReference type="InterPro" id="IPR050951">
    <property type="entry name" value="Retrovirus_Pol_polyprotein"/>
</dbReference>
<evidence type="ECO:0000259" key="24">
    <source>
        <dbReference type="PROSITE" id="PS50878"/>
    </source>
</evidence>